<evidence type="ECO:0000313" key="1">
    <source>
        <dbReference type="EMBL" id="CAG7727390.1"/>
    </source>
</evidence>
<proteinExistence type="predicted"/>
<accession>A0A8J2KK64</accession>
<keyword evidence="2" id="KW-1185">Reference proteome</keyword>
<dbReference type="Proteomes" id="UP000708208">
    <property type="component" value="Unassembled WGS sequence"/>
</dbReference>
<comment type="caution">
    <text evidence="1">The sequence shown here is derived from an EMBL/GenBank/DDBJ whole genome shotgun (WGS) entry which is preliminary data.</text>
</comment>
<protein>
    <recommendedName>
        <fullName evidence="3">Peptidase aspartic putative domain-containing protein</fullName>
    </recommendedName>
</protein>
<evidence type="ECO:0000313" key="2">
    <source>
        <dbReference type="Proteomes" id="UP000708208"/>
    </source>
</evidence>
<gene>
    <name evidence="1" type="ORF">AFUS01_LOCUS16235</name>
</gene>
<dbReference type="OrthoDB" id="8061743at2759"/>
<reference evidence="1" key="1">
    <citation type="submission" date="2021-06" db="EMBL/GenBank/DDBJ databases">
        <authorList>
            <person name="Hodson N. C."/>
            <person name="Mongue J. A."/>
            <person name="Jaron S. K."/>
        </authorList>
    </citation>
    <scope>NUCLEOTIDE SEQUENCE</scope>
</reference>
<organism evidence="1 2">
    <name type="scientific">Allacma fusca</name>
    <dbReference type="NCBI Taxonomy" id="39272"/>
    <lineage>
        <taxon>Eukaryota</taxon>
        <taxon>Metazoa</taxon>
        <taxon>Ecdysozoa</taxon>
        <taxon>Arthropoda</taxon>
        <taxon>Hexapoda</taxon>
        <taxon>Collembola</taxon>
        <taxon>Symphypleona</taxon>
        <taxon>Sminthuridae</taxon>
        <taxon>Allacma</taxon>
    </lineage>
</organism>
<dbReference type="PANTHER" id="PTHR47331">
    <property type="entry name" value="PHD-TYPE DOMAIN-CONTAINING PROTEIN"/>
    <property type="match status" value="1"/>
</dbReference>
<dbReference type="PANTHER" id="PTHR47331:SF5">
    <property type="entry name" value="RIBONUCLEASE H"/>
    <property type="match status" value="1"/>
</dbReference>
<evidence type="ECO:0008006" key="3">
    <source>
        <dbReference type="Google" id="ProtNLM"/>
    </source>
</evidence>
<dbReference type="EMBL" id="CAJVCH010147980">
    <property type="protein sequence ID" value="CAG7727390.1"/>
    <property type="molecule type" value="Genomic_DNA"/>
</dbReference>
<sequence length="434" mass="49125">MDRDPKFAEGYTKQMNHFLEKGYARKAAQSDFENSNGKLWFLPHFGVTNLNKPGKLRAIAVSGEIKEMFPQIKIIPVDRPAQCFLWREHPKSEPEVFIMSSMIFGSKSSPCSALYVKDQNAMQFKTQYPEAVDAIIHQHYMDNYLDSFNSIDEARMRVQEVFNIHDAGIFTMCSWTSNCSKLLEWIPPELRGTGDKSWIIEKDLPEERILVVERVAFTNAPKGEMKVLLRILPVKLYGPSGELNTFALLDEGSTVTMIHSTIAEKLGLSGPEDPLCIKWTNEVCCDENESRRVSLQIAGGMEGKRFCLQNARTVTKMSLPSQSVNMNILKRKWPYLQDIPFPSLVNAKPLILIGSDNILLLLQRKLRLGHWNDPVASKTLLGWAVHGNLPKGEMEVGNHCNHIGEMDAVERTRGEMDAVELTRGEMDAVERTRG</sequence>
<dbReference type="AlphaFoldDB" id="A0A8J2KK64"/>
<name>A0A8J2KK64_9HEXA</name>